<gene>
    <name evidence="2" type="ORF">INH39_17485</name>
</gene>
<sequence length="263" mass="28797">MNITHCPNLLLAILLASNFMIGCTNDKNPNNPVLSNLVTPEDRESYELIKVQRPTSIDEYFKVFRWPYEMCVALADLKKLPVKPFSPIPKDFVLTRTTVTSDGKSFRTKEEGFGVNLDGMSPENGCETKFQSSSHSWVEHNGFQSVLGPDATENDEDGPVEIQMMPYSGSAAASYPISKKINGISVKCTDGGDLLVAAKAVDEICILDPAMGRIAMADGKPPVVYMREAPGTSMYGTVMVHEPISLKIGIKVNSEIFVNENAK</sequence>
<evidence type="ECO:0000256" key="1">
    <source>
        <dbReference type="SAM" id="SignalP"/>
    </source>
</evidence>
<proteinExistence type="predicted"/>
<name>A0ABY3ZY97_9BURK</name>
<evidence type="ECO:0000313" key="3">
    <source>
        <dbReference type="Proteomes" id="UP000831532"/>
    </source>
</evidence>
<evidence type="ECO:0000313" key="2">
    <source>
        <dbReference type="EMBL" id="UOD27327.1"/>
    </source>
</evidence>
<keyword evidence="3" id="KW-1185">Reference proteome</keyword>
<feature type="signal peptide" evidence="1">
    <location>
        <begin position="1"/>
        <end position="22"/>
    </location>
</feature>
<dbReference type="EMBL" id="CP063361">
    <property type="protein sequence ID" value="UOD27327.1"/>
    <property type="molecule type" value="Genomic_DNA"/>
</dbReference>
<dbReference type="RefSeq" id="WP_243488593.1">
    <property type="nucleotide sequence ID" value="NZ_CP063361.1"/>
</dbReference>
<feature type="chain" id="PRO_5046525184" description="Lipoprotein" evidence="1">
    <location>
        <begin position="23"/>
        <end position="263"/>
    </location>
</feature>
<reference evidence="2 3" key="1">
    <citation type="submission" date="2020-10" db="EMBL/GenBank/DDBJ databases">
        <title>Genome analysis of Massilia species.</title>
        <authorList>
            <person name="Jung D.-H."/>
        </authorList>
    </citation>
    <scope>NUCLEOTIDE SEQUENCE [LARGE SCALE GENOMIC DNA]</scope>
    <source>
        <strain evidence="3">sipir</strain>
    </source>
</reference>
<organism evidence="2 3">
    <name type="scientific">Massilia violaceinigra</name>
    <dbReference type="NCBI Taxonomy" id="2045208"/>
    <lineage>
        <taxon>Bacteria</taxon>
        <taxon>Pseudomonadati</taxon>
        <taxon>Pseudomonadota</taxon>
        <taxon>Betaproteobacteria</taxon>
        <taxon>Burkholderiales</taxon>
        <taxon>Oxalobacteraceae</taxon>
        <taxon>Telluria group</taxon>
        <taxon>Massilia</taxon>
    </lineage>
</organism>
<protein>
    <recommendedName>
        <fullName evidence="4">Lipoprotein</fullName>
    </recommendedName>
</protein>
<evidence type="ECO:0008006" key="4">
    <source>
        <dbReference type="Google" id="ProtNLM"/>
    </source>
</evidence>
<dbReference type="Proteomes" id="UP000831532">
    <property type="component" value="Chromosome"/>
</dbReference>
<keyword evidence="1" id="KW-0732">Signal</keyword>
<accession>A0ABY3ZY97</accession>